<feature type="region of interest" description="Disordered" evidence="1">
    <location>
        <begin position="1"/>
        <end position="22"/>
    </location>
</feature>
<evidence type="ECO:0000313" key="2">
    <source>
        <dbReference type="EMBL" id="KAJ1206307.1"/>
    </source>
</evidence>
<protein>
    <submittedName>
        <fullName evidence="2">Uncharacterized protein</fullName>
    </submittedName>
</protein>
<reference evidence="2" key="1">
    <citation type="journal article" date="2022" name="bioRxiv">
        <title>Sequencing and chromosome-scale assembly of the giantPleurodeles waltlgenome.</title>
        <authorList>
            <person name="Brown T."/>
            <person name="Elewa A."/>
            <person name="Iarovenko S."/>
            <person name="Subramanian E."/>
            <person name="Araus A.J."/>
            <person name="Petzold A."/>
            <person name="Susuki M."/>
            <person name="Suzuki K.-i.T."/>
            <person name="Hayashi T."/>
            <person name="Toyoda A."/>
            <person name="Oliveira C."/>
            <person name="Osipova E."/>
            <person name="Leigh N.D."/>
            <person name="Simon A."/>
            <person name="Yun M.H."/>
        </authorList>
    </citation>
    <scope>NUCLEOTIDE SEQUENCE</scope>
    <source>
        <strain evidence="2">20211129_DDA</strain>
        <tissue evidence="2">Liver</tissue>
    </source>
</reference>
<dbReference type="EMBL" id="JANPWB010000002">
    <property type="protein sequence ID" value="KAJ1206307.1"/>
    <property type="molecule type" value="Genomic_DNA"/>
</dbReference>
<feature type="region of interest" description="Disordered" evidence="1">
    <location>
        <begin position="42"/>
        <end position="79"/>
    </location>
</feature>
<accession>A0AAV7W0A2</accession>
<dbReference type="AlphaFoldDB" id="A0AAV7W0A2"/>
<keyword evidence="3" id="KW-1185">Reference proteome</keyword>
<dbReference type="Proteomes" id="UP001066276">
    <property type="component" value="Chromosome 1_2"/>
</dbReference>
<gene>
    <name evidence="2" type="ORF">NDU88_001714</name>
</gene>
<evidence type="ECO:0000313" key="3">
    <source>
        <dbReference type="Proteomes" id="UP001066276"/>
    </source>
</evidence>
<organism evidence="2 3">
    <name type="scientific">Pleurodeles waltl</name>
    <name type="common">Iberian ribbed newt</name>
    <dbReference type="NCBI Taxonomy" id="8319"/>
    <lineage>
        <taxon>Eukaryota</taxon>
        <taxon>Metazoa</taxon>
        <taxon>Chordata</taxon>
        <taxon>Craniata</taxon>
        <taxon>Vertebrata</taxon>
        <taxon>Euteleostomi</taxon>
        <taxon>Amphibia</taxon>
        <taxon>Batrachia</taxon>
        <taxon>Caudata</taxon>
        <taxon>Salamandroidea</taxon>
        <taxon>Salamandridae</taxon>
        <taxon>Pleurodelinae</taxon>
        <taxon>Pleurodeles</taxon>
    </lineage>
</organism>
<sequence length="154" mass="17016">MATVRSVTGRPGRRVHGTPGALVTPIGFTRKHCRLSPISDDFRGAQASKEPSGTHTGVWVQKTRKKAQDHSRTETNEGIPWRDWTTQLVTAYRAARTLSGPRDTATRWFREPGTGGPGGGKPNNPATLWGERGLSRCLLRIHLEGRNPEKRNTL</sequence>
<proteinExistence type="predicted"/>
<evidence type="ECO:0000256" key="1">
    <source>
        <dbReference type="SAM" id="MobiDB-lite"/>
    </source>
</evidence>
<feature type="region of interest" description="Disordered" evidence="1">
    <location>
        <begin position="100"/>
        <end position="126"/>
    </location>
</feature>
<comment type="caution">
    <text evidence="2">The sequence shown here is derived from an EMBL/GenBank/DDBJ whole genome shotgun (WGS) entry which is preliminary data.</text>
</comment>
<feature type="compositionally biased region" description="Basic and acidic residues" evidence="1">
    <location>
        <begin position="66"/>
        <end position="75"/>
    </location>
</feature>
<name>A0AAV7W0A2_PLEWA</name>